<evidence type="ECO:0000256" key="2">
    <source>
        <dbReference type="ARBA" id="ARBA00022692"/>
    </source>
</evidence>
<protein>
    <submittedName>
        <fullName evidence="6">Signal peptidase I</fullName>
        <ecNumber evidence="6">3.4.21.89</ecNumber>
    </submittedName>
</protein>
<feature type="transmembrane region" description="Helical" evidence="5">
    <location>
        <begin position="206"/>
        <end position="229"/>
    </location>
</feature>
<dbReference type="GO" id="GO:0006465">
    <property type="term" value="P:signal peptide processing"/>
    <property type="evidence" value="ECO:0007669"/>
    <property type="project" value="InterPro"/>
</dbReference>
<feature type="transmembrane region" description="Helical" evidence="5">
    <location>
        <begin position="167"/>
        <end position="186"/>
    </location>
</feature>
<keyword evidence="6" id="KW-0378">Hydrolase</keyword>
<accession>A0A5D5AQD2</accession>
<dbReference type="GO" id="GO:0009003">
    <property type="term" value="F:signal peptidase activity"/>
    <property type="evidence" value="ECO:0007669"/>
    <property type="project" value="UniProtKB-EC"/>
</dbReference>
<comment type="subcellular location">
    <subcellularLocation>
        <location evidence="1">Membrane</location>
    </subcellularLocation>
</comment>
<feature type="transmembrane region" description="Helical" evidence="5">
    <location>
        <begin position="339"/>
        <end position="361"/>
    </location>
</feature>
<keyword evidence="2 5" id="KW-0812">Transmembrane</keyword>
<sequence length="389" mass="40664">MTARAFLERGVTVVIALIVVALLVGQLLGQPILLGYVATGSMEPTMSAGDGFVAIPSVVSGEVEEGDVVVYDARELHDGGLTTHRVVEVTDEGYVTAGDANPFTDQDGPEPLVSDGQIVATAWQPGGEVVTIPHLGTVVMGIQAIATTTIDAVSGVFGLTTAADSDGVGALLVGVGVALLGFGFLLEGFGPSRRETSRRRKRENVIGFWVAVGLVLLVLTTFATAAMVIPTGTTEYGIVSTESPTDDPQVIAPGETSDLTRTSDNAGYVPVVTVYEAESAGVDIDPGWQTVGIRSSAETTVSLTAPESTGEYTRHVGEYRYLAVLPPSILVFLHGVHPLLAIAAVNGVVVGAAVVVMIALFGTGDFRLRNAGADVPLRTRLERKLRKWR</sequence>
<dbReference type="InterPro" id="IPR019533">
    <property type="entry name" value="Peptidase_S26"/>
</dbReference>
<keyword evidence="7" id="KW-1185">Reference proteome</keyword>
<reference evidence="6 7" key="1">
    <citation type="submission" date="2019-08" db="EMBL/GenBank/DDBJ databases">
        <title>Archaea genome.</title>
        <authorList>
            <person name="Kajale S."/>
            <person name="Shouche Y."/>
            <person name="Deshpande N."/>
            <person name="Sharma A."/>
        </authorList>
    </citation>
    <scope>NUCLEOTIDE SEQUENCE [LARGE SCALE GENOMIC DNA]</scope>
    <source>
        <strain evidence="6 7">ESP3B_9</strain>
    </source>
</reference>
<evidence type="ECO:0000256" key="3">
    <source>
        <dbReference type="ARBA" id="ARBA00022989"/>
    </source>
</evidence>
<evidence type="ECO:0000256" key="4">
    <source>
        <dbReference type="ARBA" id="ARBA00023136"/>
    </source>
</evidence>
<dbReference type="Proteomes" id="UP000324104">
    <property type="component" value="Unassembled WGS sequence"/>
</dbReference>
<dbReference type="AlphaFoldDB" id="A0A5D5AQD2"/>
<dbReference type="NCBIfam" id="TIGR02228">
    <property type="entry name" value="sigpep_I_arch"/>
    <property type="match status" value="1"/>
</dbReference>
<dbReference type="InterPro" id="IPR001733">
    <property type="entry name" value="Peptidase_S26B"/>
</dbReference>
<dbReference type="CDD" id="cd06530">
    <property type="entry name" value="S26_SPase_I"/>
    <property type="match status" value="1"/>
</dbReference>
<proteinExistence type="predicted"/>
<evidence type="ECO:0000256" key="5">
    <source>
        <dbReference type="SAM" id="Phobius"/>
    </source>
</evidence>
<gene>
    <name evidence="6" type="ORF">FYC77_10710</name>
</gene>
<evidence type="ECO:0000313" key="7">
    <source>
        <dbReference type="Proteomes" id="UP000324104"/>
    </source>
</evidence>
<organism evidence="6 7">
    <name type="scientific">Natrialba swarupiae</name>
    <dbReference type="NCBI Taxonomy" id="2448032"/>
    <lineage>
        <taxon>Archaea</taxon>
        <taxon>Methanobacteriati</taxon>
        <taxon>Methanobacteriota</taxon>
        <taxon>Stenosarchaea group</taxon>
        <taxon>Halobacteria</taxon>
        <taxon>Halobacteriales</taxon>
        <taxon>Natrialbaceae</taxon>
        <taxon>Natrialba</taxon>
    </lineage>
</organism>
<dbReference type="EMBL" id="VTAW01000012">
    <property type="protein sequence ID" value="TYT62012.1"/>
    <property type="molecule type" value="Genomic_DNA"/>
</dbReference>
<dbReference type="InterPro" id="IPR036286">
    <property type="entry name" value="LexA/Signal_pep-like_sf"/>
</dbReference>
<dbReference type="GO" id="GO:0016020">
    <property type="term" value="C:membrane"/>
    <property type="evidence" value="ECO:0007669"/>
    <property type="project" value="UniProtKB-SubCell"/>
</dbReference>
<name>A0A5D5AQD2_9EURY</name>
<dbReference type="RefSeq" id="WP_149081573.1">
    <property type="nucleotide sequence ID" value="NZ_VTAW01000012.1"/>
</dbReference>
<feature type="transmembrane region" description="Helical" evidence="5">
    <location>
        <begin position="12"/>
        <end position="37"/>
    </location>
</feature>
<evidence type="ECO:0000313" key="6">
    <source>
        <dbReference type="EMBL" id="TYT62012.1"/>
    </source>
</evidence>
<dbReference type="EC" id="3.4.21.89" evidence="6"/>
<evidence type="ECO:0000256" key="1">
    <source>
        <dbReference type="ARBA" id="ARBA00004370"/>
    </source>
</evidence>
<comment type="caution">
    <text evidence="6">The sequence shown here is derived from an EMBL/GenBank/DDBJ whole genome shotgun (WGS) entry which is preliminary data.</text>
</comment>
<dbReference type="SUPFAM" id="SSF51306">
    <property type="entry name" value="LexA/Signal peptidase"/>
    <property type="match status" value="1"/>
</dbReference>
<dbReference type="GO" id="GO:0004252">
    <property type="term" value="F:serine-type endopeptidase activity"/>
    <property type="evidence" value="ECO:0007669"/>
    <property type="project" value="InterPro"/>
</dbReference>
<keyword evidence="3 5" id="KW-1133">Transmembrane helix</keyword>
<keyword evidence="4 5" id="KW-0472">Membrane</keyword>